<dbReference type="InterPro" id="IPR008949">
    <property type="entry name" value="Isoprenoid_synthase_dom_sf"/>
</dbReference>
<dbReference type="SUPFAM" id="SSF48576">
    <property type="entry name" value="Terpenoid synthases"/>
    <property type="match status" value="1"/>
</dbReference>
<dbReference type="Gene3D" id="1.10.600.10">
    <property type="entry name" value="Farnesyl Diphosphate Synthase"/>
    <property type="match status" value="1"/>
</dbReference>
<dbReference type="Pfam" id="PF19086">
    <property type="entry name" value="Terpene_syn_C_2"/>
    <property type="match status" value="1"/>
</dbReference>
<name>A0ABP3JG52_9ACTN</name>
<accession>A0ABP3JG52</accession>
<evidence type="ECO:0008006" key="4">
    <source>
        <dbReference type="Google" id="ProtNLM"/>
    </source>
</evidence>
<reference evidence="3" key="1">
    <citation type="journal article" date="2019" name="Int. J. Syst. Evol. Microbiol.">
        <title>The Global Catalogue of Microorganisms (GCM) 10K type strain sequencing project: providing services to taxonomists for standard genome sequencing and annotation.</title>
        <authorList>
            <consortium name="The Broad Institute Genomics Platform"/>
            <consortium name="The Broad Institute Genome Sequencing Center for Infectious Disease"/>
            <person name="Wu L."/>
            <person name="Ma J."/>
        </authorList>
    </citation>
    <scope>NUCLEOTIDE SEQUENCE [LARGE SCALE GENOMIC DNA]</scope>
    <source>
        <strain evidence="3">JCM 4805</strain>
    </source>
</reference>
<evidence type="ECO:0000313" key="3">
    <source>
        <dbReference type="Proteomes" id="UP001500909"/>
    </source>
</evidence>
<proteinExistence type="predicted"/>
<evidence type="ECO:0000256" key="1">
    <source>
        <dbReference type="SAM" id="MobiDB-lite"/>
    </source>
</evidence>
<keyword evidence="3" id="KW-1185">Reference proteome</keyword>
<gene>
    <name evidence="2" type="ORF">GCM10010361_14190</name>
</gene>
<feature type="region of interest" description="Disordered" evidence="1">
    <location>
        <begin position="114"/>
        <end position="168"/>
    </location>
</feature>
<feature type="compositionally biased region" description="Low complexity" evidence="1">
    <location>
        <begin position="120"/>
        <end position="168"/>
    </location>
</feature>
<evidence type="ECO:0000313" key="2">
    <source>
        <dbReference type="EMBL" id="GAA0451271.1"/>
    </source>
</evidence>
<dbReference type="Proteomes" id="UP001500909">
    <property type="component" value="Unassembled WGS sequence"/>
</dbReference>
<dbReference type="EMBL" id="BAAABY010000009">
    <property type="protein sequence ID" value="GAA0451271.1"/>
    <property type="molecule type" value="Genomic_DNA"/>
</dbReference>
<dbReference type="RefSeq" id="WP_346093845.1">
    <property type="nucleotide sequence ID" value="NZ_BAAABY010000009.1"/>
</dbReference>
<comment type="caution">
    <text evidence="2">The sequence shown here is derived from an EMBL/GenBank/DDBJ whole genome shotgun (WGS) entry which is preliminary data.</text>
</comment>
<sequence>MNPETDSPHELTAYAYHHLTRLLPPSSTPHPAAEKVEEEVRRWAMRTGLYGPGQESCLARRKIGHLVGSCMHDAPTPVVRLTAHYLAWVFAFDDTVAEDAHRWSDTLARDLPHLLEHGTPTSNAPNASNATNESNAPNEPNAPSAPNAPNESNAPSAPNAPNTANDPNAQESDLIAALADIRQDIVAAGGEPLLTQLAAGLRQYLDSCTREPPWRATRMPPALGDYLCDRTHTSGGHPLYLHRLAPGMPPLTEALPPAVIGLADLAFLIGGLANDLLGFAAEQQHDDPVNAVTVLAHEYRLPTPDAYRATVILHATLTHRFTTDHARLLTDPGLSEPQRRFVVAIGGWVAGSAAATTPYWHHLQTQQPRAHRRPP</sequence>
<protein>
    <recommendedName>
        <fullName evidence="4">Terpene synthase</fullName>
    </recommendedName>
</protein>
<organism evidence="2 3">
    <name type="scientific">Streptomyces olivaceiscleroticus</name>
    <dbReference type="NCBI Taxonomy" id="68245"/>
    <lineage>
        <taxon>Bacteria</taxon>
        <taxon>Bacillati</taxon>
        <taxon>Actinomycetota</taxon>
        <taxon>Actinomycetes</taxon>
        <taxon>Kitasatosporales</taxon>
        <taxon>Streptomycetaceae</taxon>
        <taxon>Streptomyces</taxon>
    </lineage>
</organism>